<organism evidence="2">
    <name type="scientific">Hexamita inflata</name>
    <dbReference type="NCBI Taxonomy" id="28002"/>
    <lineage>
        <taxon>Eukaryota</taxon>
        <taxon>Metamonada</taxon>
        <taxon>Diplomonadida</taxon>
        <taxon>Hexamitidae</taxon>
        <taxon>Hexamitinae</taxon>
        <taxon>Hexamita</taxon>
    </lineage>
</organism>
<dbReference type="EMBL" id="CATOUU010001183">
    <property type="protein sequence ID" value="CAI9978121.1"/>
    <property type="molecule type" value="Genomic_DNA"/>
</dbReference>
<reference evidence="3 5" key="2">
    <citation type="submission" date="2024-07" db="EMBL/GenBank/DDBJ databases">
        <authorList>
            <person name="Akdeniz Z."/>
        </authorList>
    </citation>
    <scope>NUCLEOTIDE SEQUENCE [LARGE SCALE GENOMIC DNA]</scope>
</reference>
<sequence>MELFVKVAKIIVDGWYLLSKRRLSFTILPMTRINRSSAHAGTEWKERSRTRVRTLRYTEFFTNTSTSEYQRNSAGLSREMASRTATGFRSLEAPNSSASRAYRGREIVRAVEIIILKWRTLIQTGVFAQEDRAGHLLGIVLFVARYGLERRGVFMSKQYSGVNLSLRLSTKLSKYQQILCVRNIVCGDLNPFSLSIFQKVFKTMFILQSHLAHSTHHFINKLQIPIARNMKMISNRLFFVIGRAILRSIQNTPVGEHSNAGAGQVKMHITN</sequence>
<dbReference type="EMBL" id="CAXDID020000128">
    <property type="protein sequence ID" value="CAL6034383.1"/>
    <property type="molecule type" value="Genomic_DNA"/>
</dbReference>
<dbReference type="Proteomes" id="UP001642409">
    <property type="component" value="Unassembled WGS sequence"/>
</dbReference>
<evidence type="ECO:0000313" key="3">
    <source>
        <dbReference type="EMBL" id="CAL6034383.1"/>
    </source>
</evidence>
<evidence type="ECO:0000313" key="4">
    <source>
        <dbReference type="EMBL" id="CAL6034387.1"/>
    </source>
</evidence>
<dbReference type="EMBL" id="CAXDID020000128">
    <property type="protein sequence ID" value="CAL6034387.1"/>
    <property type="molecule type" value="Genomic_DNA"/>
</dbReference>
<keyword evidence="5" id="KW-1185">Reference proteome</keyword>
<gene>
    <name evidence="3" type="ORF">HINF_LOCUS35424</name>
    <name evidence="4" type="ORF">HINF_LOCUS35426</name>
    <name evidence="1" type="ORF">HINF_LOCUS65764</name>
    <name evidence="2" type="ORF">HINF_LOCUS65766</name>
</gene>
<dbReference type="EMBL" id="CATOUU010001183">
    <property type="protein sequence ID" value="CAI9978119.1"/>
    <property type="molecule type" value="Genomic_DNA"/>
</dbReference>
<accession>A0AA86RHH6</accession>
<reference evidence="2" key="1">
    <citation type="submission" date="2023-06" db="EMBL/GenBank/DDBJ databases">
        <authorList>
            <person name="Kurt Z."/>
        </authorList>
    </citation>
    <scope>NUCLEOTIDE SEQUENCE</scope>
</reference>
<proteinExistence type="predicted"/>
<evidence type="ECO:0000313" key="5">
    <source>
        <dbReference type="Proteomes" id="UP001642409"/>
    </source>
</evidence>
<name>A0AA86RHH6_9EUKA</name>
<evidence type="ECO:0000313" key="2">
    <source>
        <dbReference type="EMBL" id="CAI9978121.1"/>
    </source>
</evidence>
<comment type="caution">
    <text evidence="2">The sequence shown here is derived from an EMBL/GenBank/DDBJ whole genome shotgun (WGS) entry which is preliminary data.</text>
</comment>
<dbReference type="AlphaFoldDB" id="A0AA86RHH6"/>
<evidence type="ECO:0000313" key="1">
    <source>
        <dbReference type="EMBL" id="CAI9978119.1"/>
    </source>
</evidence>
<protein>
    <submittedName>
        <fullName evidence="3">Hypothetical_protein</fullName>
    </submittedName>
</protein>